<protein>
    <submittedName>
        <fullName evidence="1">Uncharacterized protein</fullName>
    </submittedName>
</protein>
<dbReference type="EMBL" id="AMZH03015589">
    <property type="protein sequence ID" value="RRT45808.1"/>
    <property type="molecule type" value="Genomic_DNA"/>
</dbReference>
<evidence type="ECO:0000313" key="1">
    <source>
        <dbReference type="EMBL" id="RRT45808.1"/>
    </source>
</evidence>
<name>A0A426Y1Z2_ENSVE</name>
<dbReference type="Proteomes" id="UP000287651">
    <property type="component" value="Unassembled WGS sequence"/>
</dbReference>
<gene>
    <name evidence="1" type="ORF">B296_00035213</name>
</gene>
<proteinExistence type="predicted"/>
<organism evidence="1 2">
    <name type="scientific">Ensete ventricosum</name>
    <name type="common">Abyssinian banana</name>
    <name type="synonym">Musa ensete</name>
    <dbReference type="NCBI Taxonomy" id="4639"/>
    <lineage>
        <taxon>Eukaryota</taxon>
        <taxon>Viridiplantae</taxon>
        <taxon>Streptophyta</taxon>
        <taxon>Embryophyta</taxon>
        <taxon>Tracheophyta</taxon>
        <taxon>Spermatophyta</taxon>
        <taxon>Magnoliopsida</taxon>
        <taxon>Liliopsida</taxon>
        <taxon>Zingiberales</taxon>
        <taxon>Musaceae</taxon>
        <taxon>Ensete</taxon>
    </lineage>
</organism>
<comment type="caution">
    <text evidence="1">The sequence shown here is derived from an EMBL/GenBank/DDBJ whole genome shotgun (WGS) entry which is preliminary data.</text>
</comment>
<sequence>MTDSISRTLIYLRPVVSSSQKWLTGDSASALKYTRNRQSLFIPAKRQQFSQISQLYTVDFVSHLWVLRHRKLCSQPYKKESFFPVYQTPYPKSTRAGNYRVGASLERNSVPKHMVATVPWNRQKSRIIYLSNLKKHVVRSCALGRGRRMQMLSRCTRRSCRRLEDPRFLYPRRCFPRRRQADTYAVFDGPSPPVPDVTWLSASAGPTWLSP</sequence>
<dbReference type="AlphaFoldDB" id="A0A426Y1Z2"/>
<evidence type="ECO:0000313" key="2">
    <source>
        <dbReference type="Proteomes" id="UP000287651"/>
    </source>
</evidence>
<reference evidence="1 2" key="1">
    <citation type="journal article" date="2014" name="Agronomy (Basel)">
        <title>A Draft Genome Sequence for Ensete ventricosum, the Drought-Tolerant Tree Against Hunger.</title>
        <authorList>
            <person name="Harrison J."/>
            <person name="Moore K.A."/>
            <person name="Paszkiewicz K."/>
            <person name="Jones T."/>
            <person name="Grant M."/>
            <person name="Ambacheew D."/>
            <person name="Muzemil S."/>
            <person name="Studholme D.J."/>
        </authorList>
    </citation>
    <scope>NUCLEOTIDE SEQUENCE [LARGE SCALE GENOMIC DNA]</scope>
</reference>
<accession>A0A426Y1Z2</accession>